<feature type="signal peptide" evidence="1">
    <location>
        <begin position="1"/>
        <end position="23"/>
    </location>
</feature>
<organism evidence="2 3">
    <name type="scientific">Plakobranchus ocellatus</name>
    <dbReference type="NCBI Taxonomy" id="259542"/>
    <lineage>
        <taxon>Eukaryota</taxon>
        <taxon>Metazoa</taxon>
        <taxon>Spiralia</taxon>
        <taxon>Lophotrochozoa</taxon>
        <taxon>Mollusca</taxon>
        <taxon>Gastropoda</taxon>
        <taxon>Heterobranchia</taxon>
        <taxon>Euthyneura</taxon>
        <taxon>Panpulmonata</taxon>
        <taxon>Sacoglossa</taxon>
        <taxon>Placobranchoidea</taxon>
        <taxon>Plakobranchidae</taxon>
        <taxon>Plakobranchus</taxon>
    </lineage>
</organism>
<keyword evidence="1" id="KW-0732">Signal</keyword>
<accession>A0AAV3ZHP3</accession>
<sequence length="91" mass="10428">MASTKLASPLLLFILFFLPQNQAVAGMNWRQEAPADFRATLMPPAEHKNAVKEMTGVSKYRHGVHIWRQLHQRYQETAVEISKKNIPLEAE</sequence>
<feature type="chain" id="PRO_5043360340" evidence="1">
    <location>
        <begin position="24"/>
        <end position="91"/>
    </location>
</feature>
<gene>
    <name evidence="2" type="ORF">PoB_002065600</name>
</gene>
<dbReference type="Proteomes" id="UP000735302">
    <property type="component" value="Unassembled WGS sequence"/>
</dbReference>
<dbReference type="EMBL" id="BLXT01002413">
    <property type="protein sequence ID" value="GFN94150.1"/>
    <property type="molecule type" value="Genomic_DNA"/>
</dbReference>
<comment type="caution">
    <text evidence="2">The sequence shown here is derived from an EMBL/GenBank/DDBJ whole genome shotgun (WGS) entry which is preliminary data.</text>
</comment>
<evidence type="ECO:0000313" key="3">
    <source>
        <dbReference type="Proteomes" id="UP000735302"/>
    </source>
</evidence>
<reference evidence="2 3" key="1">
    <citation type="journal article" date="2021" name="Elife">
        <title>Chloroplast acquisition without the gene transfer in kleptoplastic sea slugs, Plakobranchus ocellatus.</title>
        <authorList>
            <person name="Maeda T."/>
            <person name="Takahashi S."/>
            <person name="Yoshida T."/>
            <person name="Shimamura S."/>
            <person name="Takaki Y."/>
            <person name="Nagai Y."/>
            <person name="Toyoda A."/>
            <person name="Suzuki Y."/>
            <person name="Arimoto A."/>
            <person name="Ishii H."/>
            <person name="Satoh N."/>
            <person name="Nishiyama T."/>
            <person name="Hasebe M."/>
            <person name="Maruyama T."/>
            <person name="Minagawa J."/>
            <person name="Obokata J."/>
            <person name="Shigenobu S."/>
        </authorList>
    </citation>
    <scope>NUCLEOTIDE SEQUENCE [LARGE SCALE GENOMIC DNA]</scope>
</reference>
<protein>
    <submittedName>
        <fullName evidence="2">Uncharacterized protein</fullName>
    </submittedName>
</protein>
<evidence type="ECO:0000313" key="2">
    <source>
        <dbReference type="EMBL" id="GFN94150.1"/>
    </source>
</evidence>
<keyword evidence="3" id="KW-1185">Reference proteome</keyword>
<evidence type="ECO:0000256" key="1">
    <source>
        <dbReference type="SAM" id="SignalP"/>
    </source>
</evidence>
<dbReference type="AlphaFoldDB" id="A0AAV3ZHP3"/>
<name>A0AAV3ZHP3_9GAST</name>
<proteinExistence type="predicted"/>